<feature type="domain" description="C2H2-type" evidence="9">
    <location>
        <begin position="73"/>
        <end position="101"/>
    </location>
</feature>
<dbReference type="AlphaFoldDB" id="A0ABD3AG04"/>
<feature type="domain" description="C2H2-type" evidence="9">
    <location>
        <begin position="394"/>
        <end position="416"/>
    </location>
</feature>
<feature type="domain" description="C2H2-type" evidence="9">
    <location>
        <begin position="133"/>
        <end position="155"/>
    </location>
</feature>
<evidence type="ECO:0000256" key="2">
    <source>
        <dbReference type="ARBA" id="ARBA00022737"/>
    </source>
</evidence>
<dbReference type="GO" id="GO:0043565">
    <property type="term" value="F:sequence-specific DNA binding"/>
    <property type="evidence" value="ECO:0007669"/>
    <property type="project" value="UniProtKB-ARBA"/>
</dbReference>
<keyword evidence="2" id="KW-0677">Repeat</keyword>
<evidence type="ECO:0000313" key="10">
    <source>
        <dbReference type="EMBL" id="KAL3530104.1"/>
    </source>
</evidence>
<evidence type="ECO:0000256" key="7">
    <source>
        <dbReference type="PROSITE-ProRule" id="PRU00042"/>
    </source>
</evidence>
<dbReference type="EMBL" id="JBJUIK010000004">
    <property type="protein sequence ID" value="KAL3530104.1"/>
    <property type="molecule type" value="Genomic_DNA"/>
</dbReference>
<keyword evidence="5" id="KW-0805">Transcription regulation</keyword>
<evidence type="ECO:0000256" key="1">
    <source>
        <dbReference type="ARBA" id="ARBA00022723"/>
    </source>
</evidence>
<accession>A0ABD3AG04</accession>
<proteinExistence type="predicted"/>
<dbReference type="PROSITE" id="PS00028">
    <property type="entry name" value="ZINC_FINGER_C2H2_1"/>
    <property type="match status" value="3"/>
</dbReference>
<feature type="compositionally biased region" description="Acidic residues" evidence="8">
    <location>
        <begin position="181"/>
        <end position="190"/>
    </location>
</feature>
<comment type="caution">
    <text evidence="10">The sequence shown here is derived from an EMBL/GenBank/DDBJ whole genome shotgun (WGS) entry which is preliminary data.</text>
</comment>
<keyword evidence="4" id="KW-0862">Zinc</keyword>
<evidence type="ECO:0000259" key="9">
    <source>
        <dbReference type="PROSITE" id="PS50157"/>
    </source>
</evidence>
<feature type="region of interest" description="Disordered" evidence="8">
    <location>
        <begin position="353"/>
        <end position="382"/>
    </location>
</feature>
<dbReference type="Proteomes" id="UP001630127">
    <property type="component" value="Unassembled WGS sequence"/>
</dbReference>
<evidence type="ECO:0000256" key="8">
    <source>
        <dbReference type="SAM" id="MobiDB-lite"/>
    </source>
</evidence>
<dbReference type="InterPro" id="IPR013087">
    <property type="entry name" value="Znf_C2H2_type"/>
</dbReference>
<dbReference type="InterPro" id="IPR036236">
    <property type="entry name" value="Znf_C2H2_sf"/>
</dbReference>
<keyword evidence="3 7" id="KW-0863">Zinc-finger</keyword>
<keyword evidence="1" id="KW-0479">Metal-binding</keyword>
<keyword evidence="6" id="KW-0804">Transcription</keyword>
<protein>
    <recommendedName>
        <fullName evidence="9">C2H2-type domain-containing protein</fullName>
    </recommendedName>
</protein>
<dbReference type="InterPro" id="IPR044653">
    <property type="entry name" value="AZF1/2/3-like"/>
</dbReference>
<evidence type="ECO:0000256" key="5">
    <source>
        <dbReference type="ARBA" id="ARBA00023015"/>
    </source>
</evidence>
<name>A0ABD3AG04_9GENT</name>
<evidence type="ECO:0000313" key="11">
    <source>
        <dbReference type="Proteomes" id="UP001630127"/>
    </source>
</evidence>
<feature type="region of interest" description="Disordered" evidence="8">
    <location>
        <begin position="1"/>
        <end position="47"/>
    </location>
</feature>
<evidence type="ECO:0000256" key="4">
    <source>
        <dbReference type="ARBA" id="ARBA00022833"/>
    </source>
</evidence>
<evidence type="ECO:0000256" key="6">
    <source>
        <dbReference type="ARBA" id="ARBA00023163"/>
    </source>
</evidence>
<dbReference type="PANTHER" id="PTHR45988">
    <property type="entry name" value="C2H2 TYPE ZINC FINGER TRANSCRIPTION FACTOR FAMILY-RELATED"/>
    <property type="match status" value="1"/>
</dbReference>
<keyword evidence="11" id="KW-1185">Reference proteome</keyword>
<evidence type="ECO:0000256" key="3">
    <source>
        <dbReference type="ARBA" id="ARBA00022771"/>
    </source>
</evidence>
<sequence length="481" mass="53452">MDRNLGKEKQSASPKEGENHQENQQEPKEVAARSCQTPDSSGGKMLLKLKFPKSSQEIVKNESASSPVAVKSHICQECHKGFSSGKALGGHMSSAHVQARDHHIKKLKINKSTKFKKDGSSRSAGTSSPIEETLCRICGKDFQSRKSLYGHMRCHPERDWRGMEPPKEFKKIYDQPSESLRDEDEDDGDEGDHVDSATRVMIPGAVVDLTASLSRWGSTGMRGRHGLKPSIRNPPLADEEERKLRDAVSHLMTLCNGDPKYHSEEDEFAKDEVIVDDSSTESDEIKDFPVKKRKFRDDLEETLDGVLDLGKGKAPVEQLFSDEKSSSYQSKNNNLSAGNELDCEKIELQNHNVVVKKRRTGQKGKTMSSRTPPVGDQDQKEMDASKLEVTPKEYKCNTCGKSFSSHQALGGHRSSHNKLLVNVQNTSDNQESSPLTVGEIHANSSTQLLEKNEIEEVVDGSNGVQKVLNFDLNDEPPETEE</sequence>
<dbReference type="Pfam" id="PF13912">
    <property type="entry name" value="zf-C2H2_6"/>
    <property type="match status" value="3"/>
</dbReference>
<dbReference type="Gene3D" id="3.30.160.60">
    <property type="entry name" value="Classic Zinc Finger"/>
    <property type="match status" value="2"/>
</dbReference>
<feature type="region of interest" description="Disordered" evidence="8">
    <location>
        <begin position="220"/>
        <end position="239"/>
    </location>
</feature>
<feature type="compositionally biased region" description="Basic and acidic residues" evidence="8">
    <location>
        <begin position="1"/>
        <end position="31"/>
    </location>
</feature>
<dbReference type="GO" id="GO:0008270">
    <property type="term" value="F:zinc ion binding"/>
    <property type="evidence" value="ECO:0007669"/>
    <property type="project" value="UniProtKB-KW"/>
</dbReference>
<feature type="region of interest" description="Disordered" evidence="8">
    <location>
        <begin position="173"/>
        <end position="195"/>
    </location>
</feature>
<gene>
    <name evidence="10" type="ORF">ACH5RR_009426</name>
</gene>
<dbReference type="SMART" id="SM00355">
    <property type="entry name" value="ZnF_C2H2"/>
    <property type="match status" value="3"/>
</dbReference>
<dbReference type="PROSITE" id="PS50157">
    <property type="entry name" value="ZINC_FINGER_C2H2_2"/>
    <property type="match status" value="3"/>
</dbReference>
<organism evidence="10 11">
    <name type="scientific">Cinchona calisaya</name>
    <dbReference type="NCBI Taxonomy" id="153742"/>
    <lineage>
        <taxon>Eukaryota</taxon>
        <taxon>Viridiplantae</taxon>
        <taxon>Streptophyta</taxon>
        <taxon>Embryophyta</taxon>
        <taxon>Tracheophyta</taxon>
        <taxon>Spermatophyta</taxon>
        <taxon>Magnoliopsida</taxon>
        <taxon>eudicotyledons</taxon>
        <taxon>Gunneridae</taxon>
        <taxon>Pentapetalae</taxon>
        <taxon>asterids</taxon>
        <taxon>lamiids</taxon>
        <taxon>Gentianales</taxon>
        <taxon>Rubiaceae</taxon>
        <taxon>Cinchonoideae</taxon>
        <taxon>Cinchoneae</taxon>
        <taxon>Cinchona</taxon>
    </lineage>
</organism>
<reference evidence="10 11" key="1">
    <citation type="submission" date="2024-11" db="EMBL/GenBank/DDBJ databases">
        <title>A near-complete genome assembly of Cinchona calisaya.</title>
        <authorList>
            <person name="Lian D.C."/>
            <person name="Zhao X.W."/>
            <person name="Wei L."/>
        </authorList>
    </citation>
    <scope>NUCLEOTIDE SEQUENCE [LARGE SCALE GENOMIC DNA]</scope>
    <source>
        <tissue evidence="10">Nenye</tissue>
    </source>
</reference>
<dbReference type="PANTHER" id="PTHR45988:SF18">
    <property type="entry name" value="C2H2-TYPE ZINC FINGER FAMILY PROTEIN"/>
    <property type="match status" value="1"/>
</dbReference>
<dbReference type="SUPFAM" id="SSF57667">
    <property type="entry name" value="beta-beta-alpha zinc fingers"/>
    <property type="match status" value="1"/>
</dbReference>